<reference evidence="5 6" key="1">
    <citation type="submission" date="2021-06" db="EMBL/GenBank/DDBJ databases">
        <title>Caerostris extrusa draft genome.</title>
        <authorList>
            <person name="Kono N."/>
            <person name="Arakawa K."/>
        </authorList>
    </citation>
    <scope>NUCLEOTIDE SEQUENCE [LARGE SCALE GENOMIC DNA]</scope>
</reference>
<keyword evidence="6" id="KW-1185">Reference proteome</keyword>
<keyword evidence="1" id="KW-0963">Cytoplasm</keyword>
<evidence type="ECO:0000259" key="4">
    <source>
        <dbReference type="Pfam" id="PF22923"/>
    </source>
</evidence>
<evidence type="ECO:0000256" key="2">
    <source>
        <dbReference type="ARBA" id="ARBA00022701"/>
    </source>
</evidence>
<protein>
    <submittedName>
        <fullName evidence="5">Kinesin-like protein</fullName>
    </submittedName>
</protein>
<accession>A0AAV4XKS5</accession>
<name>A0AAV4XKS5_CAEEX</name>
<dbReference type="Pfam" id="PF22923">
    <property type="entry name" value="KIF2A-like_1st"/>
    <property type="match status" value="1"/>
</dbReference>
<proteinExistence type="predicted"/>
<dbReference type="GO" id="GO:0005874">
    <property type="term" value="C:microtubule"/>
    <property type="evidence" value="ECO:0007669"/>
    <property type="project" value="UniProtKB-KW"/>
</dbReference>
<organism evidence="5 6">
    <name type="scientific">Caerostris extrusa</name>
    <name type="common">Bark spider</name>
    <name type="synonym">Caerostris bankana</name>
    <dbReference type="NCBI Taxonomy" id="172846"/>
    <lineage>
        <taxon>Eukaryota</taxon>
        <taxon>Metazoa</taxon>
        <taxon>Ecdysozoa</taxon>
        <taxon>Arthropoda</taxon>
        <taxon>Chelicerata</taxon>
        <taxon>Arachnida</taxon>
        <taxon>Araneae</taxon>
        <taxon>Araneomorphae</taxon>
        <taxon>Entelegynae</taxon>
        <taxon>Araneoidea</taxon>
        <taxon>Araneidae</taxon>
        <taxon>Caerostris</taxon>
    </lineage>
</organism>
<comment type="caution">
    <text evidence="5">The sequence shown here is derived from an EMBL/GenBank/DDBJ whole genome shotgun (WGS) entry which is preliminary data.</text>
</comment>
<dbReference type="InterPro" id="IPR054473">
    <property type="entry name" value="KIF2A-like_N"/>
</dbReference>
<dbReference type="Proteomes" id="UP001054945">
    <property type="component" value="Unassembled WGS sequence"/>
</dbReference>
<keyword evidence="2" id="KW-0493">Microtubule</keyword>
<evidence type="ECO:0000313" key="6">
    <source>
        <dbReference type="Proteomes" id="UP001054945"/>
    </source>
</evidence>
<feature type="domain" description="Kinesin-like protein KIF2A-like N-terminal" evidence="4">
    <location>
        <begin position="7"/>
        <end position="60"/>
    </location>
</feature>
<gene>
    <name evidence="5" type="primary">Kif2a</name>
    <name evidence="5" type="ORF">CEXT_330961</name>
</gene>
<sequence>MDGDVTNCLRIGQNVNIQRTDGRIHSAVISGINTVNRSLTVEWFESGETKGKEIEFNAVFNLNPDIFSNNDSEKNTANTINSVRKINRHTVFTPNKGNEVLKNDVKKLNKNNTGKSSATNLVVAAKAS</sequence>
<dbReference type="EMBL" id="BPLR01000434">
    <property type="protein sequence ID" value="GIY94805.1"/>
    <property type="molecule type" value="Genomic_DNA"/>
</dbReference>
<evidence type="ECO:0000256" key="3">
    <source>
        <dbReference type="ARBA" id="ARBA00023054"/>
    </source>
</evidence>
<keyword evidence="3" id="KW-0175">Coiled coil</keyword>
<evidence type="ECO:0000256" key="1">
    <source>
        <dbReference type="ARBA" id="ARBA00022490"/>
    </source>
</evidence>
<evidence type="ECO:0000313" key="5">
    <source>
        <dbReference type="EMBL" id="GIY94805.1"/>
    </source>
</evidence>
<dbReference type="AlphaFoldDB" id="A0AAV4XKS5"/>